<organism evidence="10 11">
    <name type="scientific">Desmospora profundinema</name>
    <dbReference type="NCBI Taxonomy" id="1571184"/>
    <lineage>
        <taxon>Bacteria</taxon>
        <taxon>Bacillati</taxon>
        <taxon>Bacillota</taxon>
        <taxon>Bacilli</taxon>
        <taxon>Bacillales</taxon>
        <taxon>Thermoactinomycetaceae</taxon>
        <taxon>Desmospora</taxon>
    </lineage>
</organism>
<evidence type="ECO:0000313" key="10">
    <source>
        <dbReference type="EMBL" id="MDR6225730.1"/>
    </source>
</evidence>
<dbReference type="InterPro" id="IPR029039">
    <property type="entry name" value="Flavoprotein-like_sf"/>
</dbReference>
<evidence type="ECO:0000259" key="9">
    <source>
        <dbReference type="PROSITE" id="PS50902"/>
    </source>
</evidence>
<dbReference type="InterPro" id="IPR010087">
    <property type="entry name" value="Flav_short"/>
</dbReference>
<dbReference type="Proteomes" id="UP001185012">
    <property type="component" value="Unassembled WGS sequence"/>
</dbReference>
<comment type="caution">
    <text evidence="10">The sequence shown here is derived from an EMBL/GenBank/DDBJ whole genome shotgun (WGS) entry which is preliminary data.</text>
</comment>
<accession>A0ABU1IPP8</accession>
<dbReference type="Gene3D" id="3.40.50.360">
    <property type="match status" value="1"/>
</dbReference>
<dbReference type="NCBIfam" id="TIGR01753">
    <property type="entry name" value="flav_short"/>
    <property type="match status" value="1"/>
</dbReference>
<evidence type="ECO:0000256" key="3">
    <source>
        <dbReference type="ARBA" id="ARBA00005267"/>
    </source>
</evidence>
<evidence type="ECO:0000256" key="8">
    <source>
        <dbReference type="RuleBase" id="RU367037"/>
    </source>
</evidence>
<name>A0ABU1IPP8_9BACL</name>
<comment type="function">
    <text evidence="2 8">Low-potential electron donor to a number of redox enzymes.</text>
</comment>
<keyword evidence="6 8" id="KW-0288">FMN</keyword>
<dbReference type="PANTHER" id="PTHR42809:SF1">
    <property type="entry name" value="FLAVODOXIN 1"/>
    <property type="match status" value="1"/>
</dbReference>
<protein>
    <recommendedName>
        <fullName evidence="8">Flavodoxin</fullName>
    </recommendedName>
</protein>
<feature type="domain" description="Flavodoxin-like" evidence="9">
    <location>
        <begin position="4"/>
        <end position="143"/>
    </location>
</feature>
<dbReference type="PANTHER" id="PTHR42809">
    <property type="entry name" value="FLAVODOXIN 2"/>
    <property type="match status" value="1"/>
</dbReference>
<comment type="similarity">
    <text evidence="3 8">Belongs to the flavodoxin family.</text>
</comment>
<evidence type="ECO:0000313" key="11">
    <source>
        <dbReference type="Proteomes" id="UP001185012"/>
    </source>
</evidence>
<dbReference type="NCBIfam" id="NF005246">
    <property type="entry name" value="PRK06756.1"/>
    <property type="match status" value="1"/>
</dbReference>
<keyword evidence="5 8" id="KW-0285">Flavoprotein</keyword>
<dbReference type="PROSITE" id="PS00201">
    <property type="entry name" value="FLAVODOXIN"/>
    <property type="match status" value="1"/>
</dbReference>
<comment type="cofactor">
    <cofactor evidence="1 8">
        <name>FMN</name>
        <dbReference type="ChEBI" id="CHEBI:58210"/>
    </cofactor>
</comment>
<sequence>MTPVLLVYASMTGNTEEIAEWVAKGVRDAGVSIEVKEVMDTDPADLEQYGLILLGAYTWGDGELPDEFLDLYEEMDGLDLSGKAAAVFGSCDSSYPMVGAAVDILEKKLEERGARLVLPGLKVEFAPDEEEGKHCQSWGRSAVEKAADQLAEQA</sequence>
<evidence type="ECO:0000256" key="5">
    <source>
        <dbReference type="ARBA" id="ARBA00022630"/>
    </source>
</evidence>
<gene>
    <name evidence="10" type="ORF">JOE21_001728</name>
</gene>
<dbReference type="InterPro" id="IPR050619">
    <property type="entry name" value="Flavodoxin"/>
</dbReference>
<dbReference type="PROSITE" id="PS50902">
    <property type="entry name" value="FLAVODOXIN_LIKE"/>
    <property type="match status" value="1"/>
</dbReference>
<evidence type="ECO:0000256" key="6">
    <source>
        <dbReference type="ARBA" id="ARBA00022643"/>
    </source>
</evidence>
<proteinExistence type="inferred from homology"/>
<dbReference type="InterPro" id="IPR001226">
    <property type="entry name" value="Flavodoxin_CS"/>
</dbReference>
<keyword evidence="11" id="KW-1185">Reference proteome</keyword>
<dbReference type="Pfam" id="PF00258">
    <property type="entry name" value="Flavodoxin_1"/>
    <property type="match status" value="1"/>
</dbReference>
<evidence type="ECO:0000256" key="2">
    <source>
        <dbReference type="ARBA" id="ARBA00003297"/>
    </source>
</evidence>
<dbReference type="EMBL" id="JAVDQG010000003">
    <property type="protein sequence ID" value="MDR6225730.1"/>
    <property type="molecule type" value="Genomic_DNA"/>
</dbReference>
<evidence type="ECO:0000256" key="1">
    <source>
        <dbReference type="ARBA" id="ARBA00001917"/>
    </source>
</evidence>
<dbReference type="InterPro" id="IPR008254">
    <property type="entry name" value="Flavodoxin/NO_synth"/>
</dbReference>
<reference evidence="10 11" key="1">
    <citation type="submission" date="2023-07" db="EMBL/GenBank/DDBJ databases">
        <title>Genomic Encyclopedia of Type Strains, Phase IV (KMG-IV): sequencing the most valuable type-strain genomes for metagenomic binning, comparative biology and taxonomic classification.</title>
        <authorList>
            <person name="Goeker M."/>
        </authorList>
    </citation>
    <scope>NUCLEOTIDE SEQUENCE [LARGE SCALE GENOMIC DNA]</scope>
    <source>
        <strain evidence="10 11">DSM 45903</strain>
    </source>
</reference>
<dbReference type="NCBIfam" id="NF005216">
    <property type="entry name" value="PRK06703.1"/>
    <property type="match status" value="1"/>
</dbReference>
<keyword evidence="4 8" id="KW-0813">Transport</keyword>
<dbReference type="SUPFAM" id="SSF52218">
    <property type="entry name" value="Flavoproteins"/>
    <property type="match status" value="1"/>
</dbReference>
<dbReference type="RefSeq" id="WP_309864756.1">
    <property type="nucleotide sequence ID" value="NZ_JAVDQG010000003.1"/>
</dbReference>
<evidence type="ECO:0000256" key="4">
    <source>
        <dbReference type="ARBA" id="ARBA00022448"/>
    </source>
</evidence>
<keyword evidence="7 8" id="KW-0249">Electron transport</keyword>
<evidence type="ECO:0000256" key="7">
    <source>
        <dbReference type="ARBA" id="ARBA00022982"/>
    </source>
</evidence>